<feature type="domain" description="Mur ligase central" evidence="13">
    <location>
        <begin position="44"/>
        <end position="245"/>
    </location>
</feature>
<dbReference type="PANTHER" id="PTHR11136:SF0">
    <property type="entry name" value="DIHYDROFOLATE SYNTHETASE-RELATED"/>
    <property type="match status" value="1"/>
</dbReference>
<evidence type="ECO:0000256" key="7">
    <source>
        <dbReference type="ARBA" id="ARBA00022840"/>
    </source>
</evidence>
<dbReference type="FunFam" id="3.40.1190.10:FF:000011">
    <property type="entry name" value="Folylpolyglutamate synthase/dihydrofolate synthase"/>
    <property type="match status" value="1"/>
</dbReference>
<dbReference type="AlphaFoldDB" id="A0A2Z6TCV4"/>
<dbReference type="SUPFAM" id="SSF53623">
    <property type="entry name" value="MurD-like peptide ligases, catalytic domain"/>
    <property type="match status" value="1"/>
</dbReference>
<dbReference type="GO" id="GO:0004326">
    <property type="term" value="F:tetrahydrofolylpolyglutamate synthase activity"/>
    <property type="evidence" value="ECO:0007669"/>
    <property type="project" value="UniProtKB-EC"/>
</dbReference>
<keyword evidence="6 11" id="KW-0547">Nucleotide-binding</keyword>
<evidence type="ECO:0000256" key="6">
    <source>
        <dbReference type="ARBA" id="ARBA00022741"/>
    </source>
</evidence>
<dbReference type="InterPro" id="IPR036615">
    <property type="entry name" value="Mur_ligase_C_dom_sf"/>
</dbReference>
<dbReference type="PROSITE" id="PS01012">
    <property type="entry name" value="FOLYLPOLYGLU_SYNT_2"/>
    <property type="match status" value="1"/>
</dbReference>
<dbReference type="InterPro" id="IPR018109">
    <property type="entry name" value="Folylpolyglutamate_synth_CS"/>
</dbReference>
<sequence length="417" mass="47831">MKVEEVISKIEHLPKLHEKNDLSYIKKVLAYLGNPQDKVKTIHVTGTNGKGSTSYYIANLLKKAGKRTGLFVSPYISKFNERIQINLDLISDKDLIKAYQVVTRVINKIKETDDTFSLVTFEFETVMAFWLFAEKHCDYAVIEVGIGGQHDKTNVITPEVSVITSIGLDHEDIIGPTIEDIAKEKSGIIKKGRPVVFGEIAAKPLNILINQAKQMRVRYFEYEKDYQIIIDKKIKFTNSQYQLSFNLRSPVEAIDMGIAVEVITILGLQLKPQAVEQAINETVIPGRYQIISRHPEIILDGAHNIQAISNLVGFVREQPHHKLYYLMGMMKDKDLDQVFTQFRFDEEIVLTRIDYPRAAEFEDFPEFIRNRSQFIENYQAAFDRVKEQLGENDILIVTGSFYLVGAILNYWEKKDES</sequence>
<evidence type="ECO:0000256" key="1">
    <source>
        <dbReference type="ARBA" id="ARBA00001946"/>
    </source>
</evidence>
<organism evidence="14 15">
    <name type="scientific">Lactobacillus rodentium</name>
    <dbReference type="NCBI Taxonomy" id="947835"/>
    <lineage>
        <taxon>Bacteria</taxon>
        <taxon>Bacillati</taxon>
        <taxon>Bacillota</taxon>
        <taxon>Bacilli</taxon>
        <taxon>Lactobacillales</taxon>
        <taxon>Lactobacillaceae</taxon>
        <taxon>Lactobacillus</taxon>
    </lineage>
</organism>
<dbReference type="GO" id="GO:0005524">
    <property type="term" value="F:ATP binding"/>
    <property type="evidence" value="ECO:0007669"/>
    <property type="project" value="UniProtKB-KW"/>
</dbReference>
<evidence type="ECO:0000256" key="3">
    <source>
        <dbReference type="ARBA" id="ARBA00013025"/>
    </source>
</evidence>
<dbReference type="Pfam" id="PF02875">
    <property type="entry name" value="Mur_ligase_C"/>
    <property type="match status" value="1"/>
</dbReference>
<dbReference type="InterPro" id="IPR013221">
    <property type="entry name" value="Mur_ligase_cen"/>
</dbReference>
<dbReference type="InterPro" id="IPR036565">
    <property type="entry name" value="Mur-like_cat_sf"/>
</dbReference>
<dbReference type="InterPro" id="IPR004101">
    <property type="entry name" value="Mur_ligase_C"/>
</dbReference>
<dbReference type="InterPro" id="IPR001645">
    <property type="entry name" value="Folylpolyglutamate_synth"/>
</dbReference>
<evidence type="ECO:0000313" key="14">
    <source>
        <dbReference type="EMBL" id="GBG04655.1"/>
    </source>
</evidence>
<evidence type="ECO:0000256" key="9">
    <source>
        <dbReference type="ARBA" id="ARBA00030592"/>
    </source>
</evidence>
<gene>
    <name evidence="14" type="primary">folC</name>
    <name evidence="14" type="ORF">LrDSM24759_05690</name>
</gene>
<evidence type="ECO:0000259" key="13">
    <source>
        <dbReference type="Pfam" id="PF08245"/>
    </source>
</evidence>
<dbReference type="Proteomes" id="UP000257317">
    <property type="component" value="Unassembled WGS sequence"/>
</dbReference>
<dbReference type="PIRSF" id="PIRSF001563">
    <property type="entry name" value="Folylpolyglu_synth"/>
    <property type="match status" value="1"/>
</dbReference>
<reference evidence="15" key="1">
    <citation type="submission" date="2018-03" db="EMBL/GenBank/DDBJ databases">
        <title>New taxa in the Lactobacillus gasseri group.</title>
        <authorList>
            <person name="Tanizawa Y."/>
            <person name="Tohno M."/>
            <person name="Endo A."/>
            <person name="Arita M."/>
        </authorList>
    </citation>
    <scope>NUCLEOTIDE SEQUENCE [LARGE SCALE GENOMIC DNA]</scope>
    <source>
        <strain evidence="15">DSM 24759</strain>
    </source>
</reference>
<comment type="caution">
    <text evidence="14">The sequence shown here is derived from an EMBL/GenBank/DDBJ whole genome shotgun (WGS) entry which is preliminary data.</text>
</comment>
<accession>A0A2Z6TCV4</accession>
<evidence type="ECO:0000313" key="15">
    <source>
        <dbReference type="Proteomes" id="UP000257317"/>
    </source>
</evidence>
<name>A0A2Z6TCV4_9LACO</name>
<dbReference type="SUPFAM" id="SSF53244">
    <property type="entry name" value="MurD-like peptide ligases, peptide-binding domain"/>
    <property type="match status" value="1"/>
</dbReference>
<dbReference type="EMBL" id="BFBY01000003">
    <property type="protein sequence ID" value="GBG04655.1"/>
    <property type="molecule type" value="Genomic_DNA"/>
</dbReference>
<dbReference type="GO" id="GO:0046872">
    <property type="term" value="F:metal ion binding"/>
    <property type="evidence" value="ECO:0007669"/>
    <property type="project" value="UniProtKB-KW"/>
</dbReference>
<evidence type="ECO:0000256" key="2">
    <source>
        <dbReference type="ARBA" id="ARBA00008276"/>
    </source>
</evidence>
<comment type="cofactor">
    <cofactor evidence="1">
        <name>Mg(2+)</name>
        <dbReference type="ChEBI" id="CHEBI:18420"/>
    </cofactor>
</comment>
<comment type="catalytic activity">
    <reaction evidence="10">
        <text>(6S)-5,6,7,8-tetrahydrofolyl-(gamma-L-Glu)(n) + L-glutamate + ATP = (6S)-5,6,7,8-tetrahydrofolyl-(gamma-L-Glu)(n+1) + ADP + phosphate + H(+)</text>
        <dbReference type="Rhea" id="RHEA:10580"/>
        <dbReference type="Rhea" id="RHEA-COMP:14738"/>
        <dbReference type="Rhea" id="RHEA-COMP:14740"/>
        <dbReference type="ChEBI" id="CHEBI:15378"/>
        <dbReference type="ChEBI" id="CHEBI:29985"/>
        <dbReference type="ChEBI" id="CHEBI:30616"/>
        <dbReference type="ChEBI" id="CHEBI:43474"/>
        <dbReference type="ChEBI" id="CHEBI:141005"/>
        <dbReference type="ChEBI" id="CHEBI:456216"/>
        <dbReference type="EC" id="6.3.2.17"/>
    </reaction>
</comment>
<dbReference type="Pfam" id="PF08245">
    <property type="entry name" value="Mur_ligase_M"/>
    <property type="match status" value="1"/>
</dbReference>
<dbReference type="Gene3D" id="3.90.190.20">
    <property type="entry name" value="Mur ligase, C-terminal domain"/>
    <property type="match status" value="1"/>
</dbReference>
<evidence type="ECO:0000256" key="5">
    <source>
        <dbReference type="ARBA" id="ARBA00022723"/>
    </source>
</evidence>
<keyword evidence="7 11" id="KW-0067">ATP-binding</keyword>
<keyword evidence="4 11" id="KW-0436">Ligase</keyword>
<evidence type="ECO:0000256" key="10">
    <source>
        <dbReference type="ARBA" id="ARBA00047493"/>
    </source>
</evidence>
<protein>
    <recommendedName>
        <fullName evidence="3">tetrahydrofolate synthase</fullName>
        <ecNumber evidence="3">6.3.2.17</ecNumber>
    </recommendedName>
    <alternativeName>
        <fullName evidence="9">Tetrahydrofolylpolyglutamate synthase</fullName>
    </alternativeName>
</protein>
<evidence type="ECO:0000256" key="11">
    <source>
        <dbReference type="PIRNR" id="PIRNR001563"/>
    </source>
</evidence>
<keyword evidence="15" id="KW-1185">Reference proteome</keyword>
<dbReference type="GO" id="GO:0005737">
    <property type="term" value="C:cytoplasm"/>
    <property type="evidence" value="ECO:0007669"/>
    <property type="project" value="TreeGrafter"/>
</dbReference>
<dbReference type="NCBIfam" id="TIGR01499">
    <property type="entry name" value="folC"/>
    <property type="match status" value="1"/>
</dbReference>
<evidence type="ECO:0000259" key="12">
    <source>
        <dbReference type="Pfam" id="PF02875"/>
    </source>
</evidence>
<evidence type="ECO:0000256" key="8">
    <source>
        <dbReference type="ARBA" id="ARBA00022842"/>
    </source>
</evidence>
<dbReference type="RefSeq" id="WP_117117998.1">
    <property type="nucleotide sequence ID" value="NZ_BFBY01000003.1"/>
</dbReference>
<dbReference type="PROSITE" id="PS01011">
    <property type="entry name" value="FOLYLPOLYGLU_SYNT_1"/>
    <property type="match status" value="1"/>
</dbReference>
<proteinExistence type="inferred from homology"/>
<keyword evidence="8" id="KW-0460">Magnesium</keyword>
<keyword evidence="5" id="KW-0479">Metal-binding</keyword>
<comment type="similarity">
    <text evidence="2 11">Belongs to the folylpolyglutamate synthase family.</text>
</comment>
<dbReference type="PANTHER" id="PTHR11136">
    <property type="entry name" value="FOLYLPOLYGLUTAMATE SYNTHASE-RELATED"/>
    <property type="match status" value="1"/>
</dbReference>
<dbReference type="OrthoDB" id="9809356at2"/>
<evidence type="ECO:0000256" key="4">
    <source>
        <dbReference type="ARBA" id="ARBA00022598"/>
    </source>
</evidence>
<dbReference type="Gene3D" id="3.40.1190.10">
    <property type="entry name" value="Mur-like, catalytic domain"/>
    <property type="match status" value="1"/>
</dbReference>
<dbReference type="EC" id="6.3.2.17" evidence="3"/>
<dbReference type="GO" id="GO:0008841">
    <property type="term" value="F:dihydrofolate synthase activity"/>
    <property type="evidence" value="ECO:0007669"/>
    <property type="project" value="TreeGrafter"/>
</dbReference>
<feature type="domain" description="Mur ligase C-terminal" evidence="12">
    <location>
        <begin position="286"/>
        <end position="401"/>
    </location>
</feature>